<proteinExistence type="predicted"/>
<name>A0A7H0VHV7_9FLAO</name>
<dbReference type="RefSeq" id="WP_210759832.1">
    <property type="nucleotide sequence ID" value="NZ_CP060139.1"/>
</dbReference>
<feature type="signal peptide" evidence="1">
    <location>
        <begin position="1"/>
        <end position="20"/>
    </location>
</feature>
<accession>A0A7H0VHV7</accession>
<evidence type="ECO:0000256" key="1">
    <source>
        <dbReference type="SAM" id="SignalP"/>
    </source>
</evidence>
<evidence type="ECO:0000313" key="3">
    <source>
        <dbReference type="Proteomes" id="UP000516305"/>
    </source>
</evidence>
<organism evidence="2 3">
    <name type="scientific">Croceimicrobium hydrocarbonivorans</name>
    <dbReference type="NCBI Taxonomy" id="2761580"/>
    <lineage>
        <taxon>Bacteria</taxon>
        <taxon>Pseudomonadati</taxon>
        <taxon>Bacteroidota</taxon>
        <taxon>Flavobacteriia</taxon>
        <taxon>Flavobacteriales</taxon>
        <taxon>Owenweeksiaceae</taxon>
        <taxon>Croceimicrobium</taxon>
    </lineage>
</organism>
<dbReference type="Proteomes" id="UP000516305">
    <property type="component" value="Chromosome"/>
</dbReference>
<evidence type="ECO:0000313" key="2">
    <source>
        <dbReference type="EMBL" id="QNR25305.1"/>
    </source>
</evidence>
<dbReference type="EMBL" id="CP060139">
    <property type="protein sequence ID" value="QNR25305.1"/>
    <property type="molecule type" value="Genomic_DNA"/>
</dbReference>
<keyword evidence="1" id="KW-0732">Signal</keyword>
<dbReference type="KEGG" id="chyd:H4K34_05550"/>
<dbReference type="AlphaFoldDB" id="A0A7H0VHV7"/>
<sequence>MRFYLIIVFIPISLSSQTFQAYSAALADLNLLGPQALIIANPANKTQYKQRLALHSCIWPGLKDLNEASLSFGRAAQGKHYGILLQQWGPLNYREQMLALAFGLELSSKMAMGIRMDLQQKQIVEKDKSYHLNSQLYWDYHPSANWQWANRLQIAKVPLGAKLSLDSQMSFQGFSGLRLLMGISLPQQSPGFGAFALEYNFKDWLFLRQGFKLKQDLDYRAGLGIRWKAWILDLGFQWQKALGAGQQISLSYCWL</sequence>
<reference evidence="2 3" key="1">
    <citation type="submission" date="2020-08" db="EMBL/GenBank/DDBJ databases">
        <title>Croceimicrobium hydrocarbonivorans gen. nov., sp. nov., a novel marine bacterium isolated from a bacterial consortium that degrades polyethylene terephthalate.</title>
        <authorList>
            <person name="Liu R."/>
        </authorList>
    </citation>
    <scope>NUCLEOTIDE SEQUENCE [LARGE SCALE GENOMIC DNA]</scope>
    <source>
        <strain evidence="2 3">A20-9</strain>
    </source>
</reference>
<protein>
    <submittedName>
        <fullName evidence="2">Uncharacterized protein</fullName>
    </submittedName>
</protein>
<gene>
    <name evidence="2" type="ORF">H4K34_05550</name>
</gene>
<keyword evidence="3" id="KW-1185">Reference proteome</keyword>
<feature type="chain" id="PRO_5028831521" evidence="1">
    <location>
        <begin position="21"/>
        <end position="255"/>
    </location>
</feature>